<evidence type="ECO:0000259" key="6">
    <source>
        <dbReference type="PROSITE" id="PS51767"/>
    </source>
</evidence>
<dbReference type="Gene3D" id="2.60.40.2080">
    <property type="match status" value="3"/>
</dbReference>
<keyword evidence="4" id="KW-0645">Protease</keyword>
<dbReference type="OrthoDB" id="660550at2759"/>
<comment type="caution">
    <text evidence="7">The sequence shown here is derived from an EMBL/GenBank/DDBJ whole genome shotgun (WGS) entry which is preliminary data.</text>
</comment>
<feature type="domain" description="Peptidase A1" evidence="6">
    <location>
        <begin position="110"/>
        <end position="441"/>
    </location>
</feature>
<dbReference type="PROSITE" id="PS00141">
    <property type="entry name" value="ASP_PROTEASE"/>
    <property type="match status" value="1"/>
</dbReference>
<organism evidence="7 8">
    <name type="scientific">Imshaugia aleurites</name>
    <dbReference type="NCBI Taxonomy" id="172621"/>
    <lineage>
        <taxon>Eukaryota</taxon>
        <taxon>Fungi</taxon>
        <taxon>Dikarya</taxon>
        <taxon>Ascomycota</taxon>
        <taxon>Pezizomycotina</taxon>
        <taxon>Lecanoromycetes</taxon>
        <taxon>OSLEUM clade</taxon>
        <taxon>Lecanoromycetidae</taxon>
        <taxon>Lecanorales</taxon>
        <taxon>Lecanorineae</taxon>
        <taxon>Parmeliaceae</taxon>
        <taxon>Imshaugia</taxon>
    </lineage>
</organism>
<feature type="region of interest" description="Disordered" evidence="5">
    <location>
        <begin position="55"/>
        <end position="86"/>
    </location>
</feature>
<dbReference type="InterPro" id="IPR001969">
    <property type="entry name" value="Aspartic_peptidase_AS"/>
</dbReference>
<evidence type="ECO:0000256" key="4">
    <source>
        <dbReference type="RuleBase" id="RU000454"/>
    </source>
</evidence>
<dbReference type="SUPFAM" id="SSF52047">
    <property type="entry name" value="RNI-like"/>
    <property type="match status" value="1"/>
</dbReference>
<accession>A0A8H3EZF1</accession>
<dbReference type="InterPro" id="IPR021109">
    <property type="entry name" value="Peptidase_aspartic_dom_sf"/>
</dbReference>
<comment type="similarity">
    <text evidence="1 4">Belongs to the peptidase A1 family.</text>
</comment>
<dbReference type="InterPro" id="IPR033121">
    <property type="entry name" value="PEPTIDASE_A1"/>
</dbReference>
<dbReference type="PRINTS" id="PR00792">
    <property type="entry name" value="PEPSIN"/>
</dbReference>
<feature type="region of interest" description="Disordered" evidence="5">
    <location>
        <begin position="451"/>
        <end position="489"/>
    </location>
</feature>
<evidence type="ECO:0000256" key="3">
    <source>
        <dbReference type="PIRSR" id="PIRSR601461-1"/>
    </source>
</evidence>
<dbReference type="EMBL" id="CAJPDT010000013">
    <property type="protein sequence ID" value="CAF9914430.1"/>
    <property type="molecule type" value="Genomic_DNA"/>
</dbReference>
<dbReference type="PROSITE" id="PS51767">
    <property type="entry name" value="PEPTIDASE_A1"/>
    <property type="match status" value="1"/>
</dbReference>
<dbReference type="Proteomes" id="UP000664534">
    <property type="component" value="Unassembled WGS sequence"/>
</dbReference>
<dbReference type="InterPro" id="IPR037221">
    <property type="entry name" value="H-type_lectin_dom_sf"/>
</dbReference>
<dbReference type="AlphaFoldDB" id="A0A8H3EZF1"/>
<dbReference type="SUPFAM" id="SSF50630">
    <property type="entry name" value="Acid proteases"/>
    <property type="match status" value="1"/>
</dbReference>
<reference evidence="7" key="1">
    <citation type="submission" date="2021-03" db="EMBL/GenBank/DDBJ databases">
        <authorList>
            <person name="Tagirdzhanova G."/>
        </authorList>
    </citation>
    <scope>NUCLEOTIDE SEQUENCE</scope>
</reference>
<feature type="active site" evidence="3">
    <location>
        <position position="328"/>
    </location>
</feature>
<evidence type="ECO:0000256" key="2">
    <source>
        <dbReference type="ARBA" id="ARBA00022750"/>
    </source>
</evidence>
<protein>
    <recommendedName>
        <fullName evidence="6">Peptidase A1 domain-containing protein</fullName>
    </recommendedName>
</protein>
<dbReference type="Pfam" id="PF09458">
    <property type="entry name" value="H_lectin"/>
    <property type="match status" value="2"/>
</dbReference>
<dbReference type="CDD" id="cd05471">
    <property type="entry name" value="pepsin_like"/>
    <property type="match status" value="1"/>
</dbReference>
<dbReference type="GO" id="GO:0006508">
    <property type="term" value="P:proteolysis"/>
    <property type="evidence" value="ECO:0007669"/>
    <property type="project" value="UniProtKB-KW"/>
</dbReference>
<dbReference type="GO" id="GO:0004190">
    <property type="term" value="F:aspartic-type endopeptidase activity"/>
    <property type="evidence" value="ECO:0007669"/>
    <property type="project" value="UniProtKB-KW"/>
</dbReference>
<dbReference type="InterPro" id="IPR001461">
    <property type="entry name" value="Aspartic_peptidase_A1"/>
</dbReference>
<dbReference type="Gene3D" id="2.40.70.10">
    <property type="entry name" value="Acid Proteases"/>
    <property type="match status" value="2"/>
</dbReference>
<keyword evidence="4" id="KW-0378">Hydrolase</keyword>
<dbReference type="PANTHER" id="PTHR47966">
    <property type="entry name" value="BETA-SITE APP-CLEAVING ENZYME, ISOFORM A-RELATED"/>
    <property type="match status" value="1"/>
</dbReference>
<gene>
    <name evidence="7" type="ORF">IMSHALPRED_001908</name>
</gene>
<dbReference type="SUPFAM" id="SSF141086">
    <property type="entry name" value="Agglutinin HPA-like"/>
    <property type="match status" value="3"/>
</dbReference>
<keyword evidence="2 4" id="KW-0064">Aspartyl protease</keyword>
<evidence type="ECO:0000313" key="7">
    <source>
        <dbReference type="EMBL" id="CAF9914430.1"/>
    </source>
</evidence>
<keyword evidence="8" id="KW-1185">Reference proteome</keyword>
<evidence type="ECO:0000313" key="8">
    <source>
        <dbReference type="Proteomes" id="UP000664534"/>
    </source>
</evidence>
<evidence type="ECO:0000256" key="1">
    <source>
        <dbReference type="ARBA" id="ARBA00007447"/>
    </source>
</evidence>
<dbReference type="PANTHER" id="PTHR47966:SF51">
    <property type="entry name" value="BETA-SITE APP-CLEAVING ENZYME, ISOFORM A-RELATED"/>
    <property type="match status" value="1"/>
</dbReference>
<feature type="active site" evidence="3">
    <location>
        <position position="128"/>
    </location>
</feature>
<dbReference type="GO" id="GO:0030246">
    <property type="term" value="F:carbohydrate binding"/>
    <property type="evidence" value="ECO:0007669"/>
    <property type="project" value="InterPro"/>
</dbReference>
<feature type="compositionally biased region" description="Low complexity" evidence="5">
    <location>
        <begin position="469"/>
        <end position="480"/>
    </location>
</feature>
<dbReference type="InterPro" id="IPR019019">
    <property type="entry name" value="H-type_lectin_domain"/>
</dbReference>
<proteinExistence type="inferred from homology"/>
<dbReference type="GO" id="GO:0007155">
    <property type="term" value="P:cell adhesion"/>
    <property type="evidence" value="ECO:0007669"/>
    <property type="project" value="InterPro"/>
</dbReference>
<dbReference type="Pfam" id="PF00026">
    <property type="entry name" value="Asp"/>
    <property type="match status" value="1"/>
</dbReference>
<sequence length="1105" mass="122175">MEFHIDHIRYLDHTGLAKPYFEQNWLAPRYIGRDGEANIENVEYGLDKLNTRTGGLAKDEKLKPGPTAKFDPNKSTDPTDFASKPTNPDLKTVELPLISDVWNGMEPINYHVQIGVGYPPQTFYVDLDTGSSLFWLQSRIDLQADPAVLGQTAYEPLKSANAVDLLKNDRAKYGDGDLVDVWLYNDTVTIGKLTAPAVLLGAASSSGLTTSFQMSKANGILGLGFPTDPENAGRRNLVQTLYDLRLVKHASFALIGPRVDPKLAEKIDRQVIMQPRGTFVLGSVDPAYYTGQIAWCPQIISTNRWIVKLDKITINGKVAFEDQLALIDTGSAYIIASPSNFDKTQTFIPGATPLQSKKGNMFVFPGENLKYVGFTLGGRQIRLQPQDFGLGGVTSQGGKLCSSIVRLSDWEFPSNLWVIGGIFLDNVVTIFDYDERKVGFADISEKDLAQAAGKDPSAPAPAASPPIAAPTADAAPIPATEPSKPEEPKVLASDVDFTEVTQDDNASGGREFSKLISFTQEPIPQVSVGITNLNLGSQHVRATAFATESSRDSFRLNFNATADTTLHESRSNPESDTVLRSGKAAWLRTAPNDPNFQVGRWSVGAAYPKGKYLYPDNKGTVKFSRPFASKPKVLLWIAGMDFSKAYNFRVQAQVLDVTPESFTLNVGPWGDSTLYKADVTWIAHADIPGIQSGQFSTEDVRSGGNWALQTSGSTRFGTPFEKPPKFVAALSKFEFGCGRNITVTTTTKVNEKGVEWSMDSSGDTHQYITACSYIAFDPKLESISKIEQLKHHVQILRVRKHNDVLGQGFHWHRMEERNFDSCVDTRLSSGAQMLRDILKGLVNCRSFQIYQLTSAWRADYLLPSDALSLILETVTDIGLTVKSFEFECLGFLNPKRLQMRLYQQPAFIAAWENLEELRLEVGSKLVLRPDNINWVQDLFLHIKKLKKLSLHTTYGGSRSVIGSLLCPPTLLEGLQELKLRGLDITFDMLSTLILRCRSSLRILSLSKFILAAGTWTQILTELGTFKSLEDFTIEGLEEENDEKFFLIHFPTLDANPVVPGSGGQKLKLKYGEPGSKEKVLIGASFNGRVEMDRAVKFLAESVEYF</sequence>
<evidence type="ECO:0000256" key="5">
    <source>
        <dbReference type="SAM" id="MobiDB-lite"/>
    </source>
</evidence>
<feature type="compositionally biased region" description="Pro residues" evidence="5">
    <location>
        <begin position="458"/>
        <end position="468"/>
    </location>
</feature>
<dbReference type="InterPro" id="IPR034164">
    <property type="entry name" value="Pepsin-like_dom"/>
</dbReference>
<name>A0A8H3EZF1_9LECA</name>